<sequence>MKKYAHNAVSAESPSHFKGSFSLVTHNKPISLGKKLINQPIFHQDLPQRRACVSLPPINIDQDYDSIKFSNAIDVTSGIKDKIRYKSNFYQNFFEKMRFGFKKPKQEITFMNTIKKVIRESPSITMGLKYQKSTSKLFGSSLSNKIPESIDPEGRQLQVYESEISACKTPFSTNINFIKHSQQDLSTINKKIKYMLASTEIKKFEERLPKPSTKRGNLWYQQLISK</sequence>
<evidence type="ECO:0000313" key="2">
    <source>
        <dbReference type="Proteomes" id="UP000187209"/>
    </source>
</evidence>
<comment type="caution">
    <text evidence="1">The sequence shown here is derived from an EMBL/GenBank/DDBJ whole genome shotgun (WGS) entry which is preliminary data.</text>
</comment>
<dbReference type="AlphaFoldDB" id="A0A1R2CE82"/>
<gene>
    <name evidence="1" type="ORF">SteCoe_11012</name>
</gene>
<accession>A0A1R2CE82</accession>
<organism evidence="1 2">
    <name type="scientific">Stentor coeruleus</name>
    <dbReference type="NCBI Taxonomy" id="5963"/>
    <lineage>
        <taxon>Eukaryota</taxon>
        <taxon>Sar</taxon>
        <taxon>Alveolata</taxon>
        <taxon>Ciliophora</taxon>
        <taxon>Postciliodesmatophora</taxon>
        <taxon>Heterotrichea</taxon>
        <taxon>Heterotrichida</taxon>
        <taxon>Stentoridae</taxon>
        <taxon>Stentor</taxon>
    </lineage>
</organism>
<dbReference type="Proteomes" id="UP000187209">
    <property type="component" value="Unassembled WGS sequence"/>
</dbReference>
<dbReference type="EMBL" id="MPUH01000180">
    <property type="protein sequence ID" value="OMJ87324.1"/>
    <property type="molecule type" value="Genomic_DNA"/>
</dbReference>
<keyword evidence="2" id="KW-1185">Reference proteome</keyword>
<protein>
    <submittedName>
        <fullName evidence="1">Uncharacterized protein</fullName>
    </submittedName>
</protein>
<evidence type="ECO:0000313" key="1">
    <source>
        <dbReference type="EMBL" id="OMJ87324.1"/>
    </source>
</evidence>
<name>A0A1R2CE82_9CILI</name>
<reference evidence="1 2" key="1">
    <citation type="submission" date="2016-11" db="EMBL/GenBank/DDBJ databases">
        <title>The macronuclear genome of Stentor coeruleus: a giant cell with tiny introns.</title>
        <authorList>
            <person name="Slabodnick M."/>
            <person name="Ruby J.G."/>
            <person name="Reiff S.B."/>
            <person name="Swart E.C."/>
            <person name="Gosai S."/>
            <person name="Prabakaran S."/>
            <person name="Witkowska E."/>
            <person name="Larue G.E."/>
            <person name="Fisher S."/>
            <person name="Freeman R.M."/>
            <person name="Gunawardena J."/>
            <person name="Chu W."/>
            <person name="Stover N.A."/>
            <person name="Gregory B.D."/>
            <person name="Nowacki M."/>
            <person name="Derisi J."/>
            <person name="Roy S.W."/>
            <person name="Marshall W.F."/>
            <person name="Sood P."/>
        </authorList>
    </citation>
    <scope>NUCLEOTIDE SEQUENCE [LARGE SCALE GENOMIC DNA]</scope>
    <source>
        <strain evidence="1">WM001</strain>
    </source>
</reference>
<proteinExistence type="predicted"/>